<reference evidence="3" key="3">
    <citation type="journal article" date="2018" name="Mol. Plant Microbe Interact.">
        <title>Genome sequence resources for the wheat stripe rust pathogen (Puccinia striiformis f. sp. tritici) and the barley stripe rust pathogen (Puccinia striiformis f. sp. hordei).</title>
        <authorList>
            <person name="Xia C."/>
            <person name="Wang M."/>
            <person name="Yin C."/>
            <person name="Cornejo O.E."/>
            <person name="Hulbert S.H."/>
            <person name="Chen X."/>
        </authorList>
    </citation>
    <scope>NUCLEOTIDE SEQUENCE [LARGE SCALE GENOMIC DNA]</scope>
    <source>
        <strain evidence="3">93TX-2</strain>
    </source>
</reference>
<reference evidence="3" key="2">
    <citation type="journal article" date="2018" name="BMC Genomics">
        <title>Genomic insights into host adaptation between the wheat stripe rust pathogen (Puccinia striiformis f. sp. tritici) and the barley stripe rust pathogen (Puccinia striiformis f. sp. hordei).</title>
        <authorList>
            <person name="Xia C."/>
            <person name="Wang M."/>
            <person name="Yin C."/>
            <person name="Cornejo O.E."/>
            <person name="Hulbert S.H."/>
            <person name="Chen X."/>
        </authorList>
    </citation>
    <scope>NUCLEOTIDE SEQUENCE [LARGE SCALE GENOMIC DNA]</scope>
    <source>
        <strain evidence="3">93TX-2</strain>
    </source>
</reference>
<comment type="caution">
    <text evidence="2">The sequence shown here is derived from an EMBL/GenBank/DDBJ whole genome shotgun (WGS) entry which is preliminary data.</text>
</comment>
<proteinExistence type="predicted"/>
<name>A0A2S4WK63_9BASI</name>
<organism evidence="2 3">
    <name type="scientific">Puccinia striiformis</name>
    <dbReference type="NCBI Taxonomy" id="27350"/>
    <lineage>
        <taxon>Eukaryota</taxon>
        <taxon>Fungi</taxon>
        <taxon>Dikarya</taxon>
        <taxon>Basidiomycota</taxon>
        <taxon>Pucciniomycotina</taxon>
        <taxon>Pucciniomycetes</taxon>
        <taxon>Pucciniales</taxon>
        <taxon>Pucciniaceae</taxon>
        <taxon>Puccinia</taxon>
    </lineage>
</organism>
<gene>
    <name evidence="2" type="ORF">PSHT_01685</name>
</gene>
<sequence length="213" mass="24092">MFEVWLERYTGHGPRVYEAARWITTTSRYAPCDHASNSTRGAGFSPQAGNHVCFGAEGKASESFQWTEQMLQQQITDKWMGIWKISAGKDFDYRRRPGCLTLDTHGTLSKTKQTKQSKAKENKTRQRKVSSKYTQPLIPPIPRYRPLVRATMMFINSFPVLVAILLIATTSSVKGTCSLASEPCVIRVFYAPILLMTLRSHQHHNFGSTCIDT</sequence>
<feature type="region of interest" description="Disordered" evidence="1">
    <location>
        <begin position="104"/>
        <end position="132"/>
    </location>
</feature>
<dbReference type="EMBL" id="PKSM01000013">
    <property type="protein sequence ID" value="POW22149.1"/>
    <property type="molecule type" value="Genomic_DNA"/>
</dbReference>
<evidence type="ECO:0000313" key="2">
    <source>
        <dbReference type="EMBL" id="POW22149.1"/>
    </source>
</evidence>
<dbReference type="AlphaFoldDB" id="A0A2S4WK63"/>
<dbReference type="VEuPathDB" id="FungiDB:PSHT_01685"/>
<evidence type="ECO:0000256" key="1">
    <source>
        <dbReference type="SAM" id="MobiDB-lite"/>
    </source>
</evidence>
<dbReference type="Proteomes" id="UP000238274">
    <property type="component" value="Unassembled WGS sequence"/>
</dbReference>
<protein>
    <submittedName>
        <fullName evidence="2">Uncharacterized protein</fullName>
    </submittedName>
</protein>
<accession>A0A2S4WK63</accession>
<evidence type="ECO:0000313" key="3">
    <source>
        <dbReference type="Proteomes" id="UP000238274"/>
    </source>
</evidence>
<keyword evidence="3" id="KW-1185">Reference proteome</keyword>
<reference evidence="2 3" key="1">
    <citation type="submission" date="2017-12" db="EMBL/GenBank/DDBJ databases">
        <title>Gene loss provides genomic basis for host adaptation in cereal stripe rust fungi.</title>
        <authorList>
            <person name="Xia C."/>
        </authorList>
    </citation>
    <scope>NUCLEOTIDE SEQUENCE [LARGE SCALE GENOMIC DNA]</scope>
    <source>
        <strain evidence="2 3">93TX-2</strain>
    </source>
</reference>